<dbReference type="PROSITE" id="PS50082">
    <property type="entry name" value="WD_REPEATS_2"/>
    <property type="match status" value="2"/>
</dbReference>
<keyword evidence="6" id="KW-1185">Reference proteome</keyword>
<dbReference type="Gene3D" id="2.130.10.10">
    <property type="entry name" value="YVTN repeat-like/Quinoprotein amine dehydrogenase"/>
    <property type="match status" value="1"/>
</dbReference>
<dbReference type="InterPro" id="IPR001680">
    <property type="entry name" value="WD40_rpt"/>
</dbReference>
<dbReference type="Gene3D" id="2.80.10.50">
    <property type="match status" value="1"/>
</dbReference>
<dbReference type="PRINTS" id="PR00320">
    <property type="entry name" value="GPROTEINBRPT"/>
</dbReference>
<dbReference type="CDD" id="cd00161">
    <property type="entry name" value="beta-trefoil_Ricin-like"/>
    <property type="match status" value="1"/>
</dbReference>
<evidence type="ECO:0008006" key="7">
    <source>
        <dbReference type="Google" id="ProtNLM"/>
    </source>
</evidence>
<evidence type="ECO:0000256" key="4">
    <source>
        <dbReference type="SAM" id="MobiDB-lite"/>
    </source>
</evidence>
<protein>
    <recommendedName>
        <fullName evidence="7">WD40 repeat-like protein</fullName>
    </recommendedName>
</protein>
<proteinExistence type="predicted"/>
<feature type="compositionally biased region" description="Acidic residues" evidence="4">
    <location>
        <begin position="88"/>
        <end position="112"/>
    </location>
</feature>
<evidence type="ECO:0000256" key="2">
    <source>
        <dbReference type="ARBA" id="ARBA00022737"/>
    </source>
</evidence>
<keyword evidence="2" id="KW-0677">Repeat</keyword>
<evidence type="ECO:0000256" key="3">
    <source>
        <dbReference type="PROSITE-ProRule" id="PRU00221"/>
    </source>
</evidence>
<dbReference type="AlphaFoldDB" id="A0AAD7XCT1"/>
<dbReference type="InterPro" id="IPR015943">
    <property type="entry name" value="WD40/YVTN_repeat-like_dom_sf"/>
</dbReference>
<feature type="repeat" description="WD" evidence="3">
    <location>
        <begin position="401"/>
        <end position="442"/>
    </location>
</feature>
<evidence type="ECO:0000256" key="1">
    <source>
        <dbReference type="ARBA" id="ARBA00022574"/>
    </source>
</evidence>
<dbReference type="InterPro" id="IPR035992">
    <property type="entry name" value="Ricin_B-like_lectins"/>
</dbReference>
<organism evidence="5 6">
    <name type="scientific">Trametes cubensis</name>
    <dbReference type="NCBI Taxonomy" id="1111947"/>
    <lineage>
        <taxon>Eukaryota</taxon>
        <taxon>Fungi</taxon>
        <taxon>Dikarya</taxon>
        <taxon>Basidiomycota</taxon>
        <taxon>Agaricomycotina</taxon>
        <taxon>Agaricomycetes</taxon>
        <taxon>Polyporales</taxon>
        <taxon>Polyporaceae</taxon>
        <taxon>Trametes</taxon>
    </lineage>
</organism>
<sequence>MDHDQRAESANGEEQQAGTNLFALLGDGEASGRERLQQILDAILGVQGGQPIVNDGEHVSTPLTIDDIHRLMQIVGANSAGDSNVQVEFEEEGDDEDENDSDDVEDEEDNEDVNYWNMPQHVSWDRNHDWWPRVTEPREEGLSLLMSGEFGRVQHQLRARGGHRNVASSLLNKGLSSRPTYREDITGEILPNSSGTAVAAYAANAYVGQFSSDFRLHVYDMKAPYKLRGPHGREYDDGHATTMEVIKTIQAAPGRWTITDSHLSPDNQRMIYASISSTVYMTSTLDSSREQIPISFKDPTPQRSRRTAYPWDDDDQFGIWSCKFSADGNEVIAGGSSMIFVYDLIADKRTVKIAGHSDDVNSCCWADTASGNVLISASDDTFVKVWDRRSLSATQKPSGVLIGHTEGITYVSAKGDGRYVISNGKDQILRLWDLRMMRSNSEFESVARQHYGVPHFDYRGDKYPRPRYNAHPLDCSVSKFVGHEVLRTLIRCHFSPAETTGQQYIYSGSSDGRIHIWSLDGRVVEVLDRQYTLPMALDPSGPDPPDINPGPIRPCVRDVSWHSQQPILMSTGWLGRRWGLSEGSVIARHEFKGLSKLGGSFEDWVEKNKAERSDRVRRGATSHPGMPGAFDIEEDYAMDDTSDDEPPPSKHPVGVQGHLNPFINMVITGDDEPKTEMPTEHEVPPLSVELNSYGFPQGYFMLRCIGAARVLDVAQGFVEDGTDVILWHPTDSSQVESMRRPESNNQIFFIDTTGALCSRHSGHALDVEKEKLVLRHRRPVSAPFPNAYSHPLPRFVYHPETKEITVIFASDPSYPTSRRDSSSGLWKEKTYYLSSVPVRRPPTLIDNASTLINTAISRPLSFFGMSPSNSTPEQVFDGEIDLTEHELAEQDRNEAEEIDDSLEALRPVKVIALTAEEAANASENARLRRQWEILPIRVSKHRTGMPSR</sequence>
<dbReference type="InterPro" id="IPR020472">
    <property type="entry name" value="WD40_PAC1"/>
</dbReference>
<dbReference type="PROSITE" id="PS50294">
    <property type="entry name" value="WD_REPEATS_REGION"/>
    <property type="match status" value="2"/>
</dbReference>
<keyword evidence="1 3" id="KW-0853">WD repeat</keyword>
<dbReference type="SUPFAM" id="SSF50370">
    <property type="entry name" value="Ricin B-like lectins"/>
    <property type="match status" value="1"/>
</dbReference>
<dbReference type="GO" id="GO:0043161">
    <property type="term" value="P:proteasome-mediated ubiquitin-dependent protein catabolic process"/>
    <property type="evidence" value="ECO:0007669"/>
    <property type="project" value="TreeGrafter"/>
</dbReference>
<feature type="repeat" description="WD" evidence="3">
    <location>
        <begin position="353"/>
        <end position="396"/>
    </location>
</feature>
<dbReference type="SMART" id="SM00320">
    <property type="entry name" value="WD40"/>
    <property type="match status" value="5"/>
</dbReference>
<dbReference type="PANTHER" id="PTHR19847:SF7">
    <property type="entry name" value="DDB1- AND CUL4-ASSOCIATED FACTOR 11"/>
    <property type="match status" value="1"/>
</dbReference>
<reference evidence="5" key="1">
    <citation type="submission" date="2022-11" db="EMBL/GenBank/DDBJ databases">
        <title>Genome Sequence of Cubamyces cubensis.</title>
        <authorList>
            <person name="Buettner E."/>
        </authorList>
    </citation>
    <scope>NUCLEOTIDE SEQUENCE</scope>
    <source>
        <strain evidence="5">MPL-01</strain>
    </source>
</reference>
<dbReference type="SUPFAM" id="SSF50978">
    <property type="entry name" value="WD40 repeat-like"/>
    <property type="match status" value="1"/>
</dbReference>
<dbReference type="InterPro" id="IPR051859">
    <property type="entry name" value="DCAF"/>
</dbReference>
<comment type="caution">
    <text evidence="5">The sequence shown here is derived from an EMBL/GenBank/DDBJ whole genome shotgun (WGS) entry which is preliminary data.</text>
</comment>
<evidence type="ECO:0000313" key="6">
    <source>
        <dbReference type="Proteomes" id="UP001215151"/>
    </source>
</evidence>
<feature type="region of interest" description="Disordered" evidence="4">
    <location>
        <begin position="611"/>
        <end position="631"/>
    </location>
</feature>
<accession>A0AAD7XCT1</accession>
<feature type="region of interest" description="Disordered" evidence="4">
    <location>
        <begin position="79"/>
        <end position="115"/>
    </location>
</feature>
<dbReference type="Pfam" id="PF00400">
    <property type="entry name" value="WD40"/>
    <property type="match status" value="3"/>
</dbReference>
<dbReference type="PANTHER" id="PTHR19847">
    <property type="entry name" value="DDB1- AND CUL4-ASSOCIATED FACTOR 11"/>
    <property type="match status" value="1"/>
</dbReference>
<dbReference type="EMBL" id="JAPEVG010000022">
    <property type="protein sequence ID" value="KAJ8495607.1"/>
    <property type="molecule type" value="Genomic_DNA"/>
</dbReference>
<evidence type="ECO:0000313" key="5">
    <source>
        <dbReference type="EMBL" id="KAJ8495607.1"/>
    </source>
</evidence>
<dbReference type="Proteomes" id="UP001215151">
    <property type="component" value="Unassembled WGS sequence"/>
</dbReference>
<dbReference type="InterPro" id="IPR036322">
    <property type="entry name" value="WD40_repeat_dom_sf"/>
</dbReference>
<gene>
    <name evidence="5" type="ORF">ONZ51_g1573</name>
</gene>
<dbReference type="GO" id="GO:0080008">
    <property type="term" value="C:Cul4-RING E3 ubiquitin ligase complex"/>
    <property type="evidence" value="ECO:0007669"/>
    <property type="project" value="TreeGrafter"/>
</dbReference>
<name>A0AAD7XCT1_9APHY</name>